<feature type="domain" description="Stage IV sporulation protein A middle" evidence="3">
    <location>
        <begin position="239"/>
        <end position="417"/>
    </location>
</feature>
<comment type="catalytic activity">
    <reaction evidence="1">
        <text>ATP + H2O = ADP + phosphate + H(+)</text>
        <dbReference type="Rhea" id="RHEA:13065"/>
        <dbReference type="ChEBI" id="CHEBI:15377"/>
        <dbReference type="ChEBI" id="CHEBI:15378"/>
        <dbReference type="ChEBI" id="CHEBI:30616"/>
        <dbReference type="ChEBI" id="CHEBI:43474"/>
        <dbReference type="ChEBI" id="CHEBI:456216"/>
    </reaction>
</comment>
<dbReference type="InterPro" id="IPR046841">
    <property type="entry name" value="SpoIVA_middle"/>
</dbReference>
<dbReference type="Proteomes" id="UP000052015">
    <property type="component" value="Unassembled WGS sequence"/>
</dbReference>
<keyword evidence="1" id="KW-0963">Cytoplasm</keyword>
<feature type="domain" description="Sporulation stage IV protein A C-terminal" evidence="4">
    <location>
        <begin position="418"/>
        <end position="493"/>
    </location>
</feature>
<dbReference type="GO" id="GO:0005524">
    <property type="term" value="F:ATP binding"/>
    <property type="evidence" value="ECO:0007669"/>
    <property type="project" value="UniProtKB-KW"/>
</dbReference>
<dbReference type="Gene3D" id="3.40.50.300">
    <property type="entry name" value="P-loop containing nucleotide triphosphate hydrolases"/>
    <property type="match status" value="1"/>
</dbReference>
<keyword evidence="1" id="KW-0067">ATP-binding</keyword>
<dbReference type="OrthoDB" id="9761464at2"/>
<dbReference type="CDD" id="cd00882">
    <property type="entry name" value="Ras_like_GTPase"/>
    <property type="match status" value="1"/>
</dbReference>
<accession>A0A0R3K0W8</accession>
<dbReference type="Pfam" id="PF09547">
    <property type="entry name" value="SpoIVA_ATPase"/>
    <property type="match status" value="1"/>
</dbReference>
<evidence type="ECO:0000313" key="6">
    <source>
        <dbReference type="Proteomes" id="UP000052015"/>
    </source>
</evidence>
<evidence type="ECO:0000259" key="2">
    <source>
        <dbReference type="Pfam" id="PF09547"/>
    </source>
</evidence>
<comment type="caution">
    <text evidence="5">The sequence shown here is derived from an EMBL/GenBank/DDBJ whole genome shotgun (WGS) entry which is preliminary data.</text>
</comment>
<sequence length="493" mass="56039">MEEFNIYKDIAERTQGDIYVGVVGPVRTGKSTFIRRFMELLVLPNISNVHKKERAKDALPQSGSGKIITTVEPKFVPSDEAVEIELSDNAKMRVKMVDCVGFMVHGATGHLENDQIRMVKTPWFEEEIPFTEAAEIGTRKVINEHSTIGVVVTTDGSITEIPRENYIEAEERVIKELQTLNKPFIIILNTTHPYNPDTINLRKSIEEKYGVPVYITDAANMRIEDLNNIFEKVLHEFPVKEIGIKLPDWVEHLENEHWLKRDFILAVKNSVKSLLKIRDIKPTINTYKEYEFVGDVSLDEMRLGEGSATLTMKVKEGLFYRVLGEISGFTIGGEFDLLTLMKDLTVAKREYDRISNALNEVKETGYGLVPPQIDELKLEEPEIVRQGNRFGVKLRASAPSLHIIKVDVETEVSPIVGTEKQSEELVKSLLDEFENNPQKIWQANMFGKTLEELVKEGLQNKLYKMPDDVQDKLQKTLQKIINEGNGGLICIIL</sequence>
<dbReference type="InterPro" id="IPR046842">
    <property type="entry name" value="SpoIVA_ATPase"/>
</dbReference>
<proteinExistence type="predicted"/>
<evidence type="ECO:0000259" key="4">
    <source>
        <dbReference type="Pfam" id="PF20439"/>
    </source>
</evidence>
<protein>
    <recommendedName>
        <fullName evidence="1">Stage IV sporulation protein A</fullName>
        <ecNumber evidence="1">3.6.1.-</ecNumber>
    </recommendedName>
    <alternativeName>
        <fullName evidence="1">Coat morphogenetic protein SpoIVA</fullName>
    </alternativeName>
</protein>
<evidence type="ECO:0000259" key="3">
    <source>
        <dbReference type="Pfam" id="PF20438"/>
    </source>
</evidence>
<keyword evidence="1" id="KW-0749">Sporulation</keyword>
<dbReference type="PIRSF" id="PIRSF007466">
    <property type="entry name" value="SpoIVA"/>
    <property type="match status" value="1"/>
</dbReference>
<dbReference type="SUPFAM" id="SSF52540">
    <property type="entry name" value="P-loop containing nucleoside triphosphate hydrolases"/>
    <property type="match status" value="1"/>
</dbReference>
<dbReference type="InterPro" id="IPR027417">
    <property type="entry name" value="P-loop_NTPase"/>
</dbReference>
<dbReference type="PATRIC" id="fig|908809.3.peg.1552"/>
<evidence type="ECO:0000256" key="1">
    <source>
        <dbReference type="PIRNR" id="PIRNR007466"/>
    </source>
</evidence>
<dbReference type="InterPro" id="IPR014201">
    <property type="entry name" value="Spore_IV_A"/>
</dbReference>
<dbReference type="Pfam" id="PF20438">
    <property type="entry name" value="SpoIVA_middle"/>
    <property type="match status" value="1"/>
</dbReference>
<comment type="function">
    <text evidence="1">ATPase. Has a role at an early stage in the morphogenesis of the spore coat.</text>
</comment>
<dbReference type="GO" id="GO:0030435">
    <property type="term" value="P:sporulation resulting in formation of a cellular spore"/>
    <property type="evidence" value="ECO:0007669"/>
    <property type="project" value="UniProtKB-KW"/>
</dbReference>
<gene>
    <name evidence="5" type="primary">spoIVA</name>
    <name evidence="5" type="ORF">ABG79_01548</name>
</gene>
<name>A0A0R3K0W8_CALMK</name>
<dbReference type="RefSeq" id="WP_057978792.1">
    <property type="nucleotide sequence ID" value="NZ_LKHP01000008.1"/>
</dbReference>
<evidence type="ECO:0000313" key="5">
    <source>
        <dbReference type="EMBL" id="KRQ86565.1"/>
    </source>
</evidence>
<dbReference type="GO" id="GO:0005737">
    <property type="term" value="C:cytoplasm"/>
    <property type="evidence" value="ECO:0007669"/>
    <property type="project" value="UniProtKB-SubCell"/>
</dbReference>
<dbReference type="AlphaFoldDB" id="A0A0R3K0W8"/>
<dbReference type="InterPro" id="IPR046840">
    <property type="entry name" value="SpoIVA_C"/>
</dbReference>
<keyword evidence="1" id="KW-0547">Nucleotide-binding</keyword>
<dbReference type="GO" id="GO:0016887">
    <property type="term" value="F:ATP hydrolysis activity"/>
    <property type="evidence" value="ECO:0007669"/>
    <property type="project" value="InterPro"/>
</dbReference>
<dbReference type="STRING" id="908809.ABG79_01548"/>
<reference evidence="5 6" key="1">
    <citation type="submission" date="2015-09" db="EMBL/GenBank/DDBJ databases">
        <title>Draft genome sequence of a Caloramator mitchellensis, a moderate thermophile from the Great Artesian Basin of Australia.</title>
        <authorList>
            <person name="Patel B.K."/>
        </authorList>
    </citation>
    <scope>NUCLEOTIDE SEQUENCE [LARGE SCALE GENOMIC DNA]</scope>
    <source>
        <strain evidence="5 6">VF08</strain>
    </source>
</reference>
<feature type="domain" description="Stage IV sporulation protein A ATPase" evidence="2">
    <location>
        <begin position="1"/>
        <end position="238"/>
    </location>
</feature>
<dbReference type="EC" id="3.6.1.-" evidence="1"/>
<comment type="subcellular location">
    <subcellularLocation>
        <location evidence="1">Cytoplasm</location>
    </subcellularLocation>
</comment>
<dbReference type="Pfam" id="PF20439">
    <property type="entry name" value="SpoIVA_C"/>
    <property type="match status" value="1"/>
</dbReference>
<dbReference type="NCBIfam" id="TIGR02836">
    <property type="entry name" value="spore_IV_A"/>
    <property type="match status" value="1"/>
</dbReference>
<dbReference type="EMBL" id="LKHP01000008">
    <property type="protein sequence ID" value="KRQ86565.1"/>
    <property type="molecule type" value="Genomic_DNA"/>
</dbReference>
<keyword evidence="1 5" id="KW-0378">Hydrolase</keyword>
<keyword evidence="6" id="KW-1185">Reference proteome</keyword>
<organism evidence="5 6">
    <name type="scientific">Caloramator mitchellensis</name>
    <dbReference type="NCBI Taxonomy" id="908809"/>
    <lineage>
        <taxon>Bacteria</taxon>
        <taxon>Bacillati</taxon>
        <taxon>Bacillota</taxon>
        <taxon>Clostridia</taxon>
        <taxon>Eubacteriales</taxon>
        <taxon>Clostridiaceae</taxon>
        <taxon>Caloramator</taxon>
    </lineage>
</organism>